<accession>A0A9D1ISY2</accession>
<feature type="domain" description="Beta-lactamase-related" evidence="1">
    <location>
        <begin position="9"/>
        <end position="350"/>
    </location>
</feature>
<dbReference type="Gene3D" id="3.40.710.10">
    <property type="entry name" value="DD-peptidase/beta-lactamase superfamily"/>
    <property type="match status" value="1"/>
</dbReference>
<feature type="domain" description="Peptidase S12 Pab87-related C-terminal" evidence="2">
    <location>
        <begin position="388"/>
        <end position="476"/>
    </location>
</feature>
<dbReference type="PANTHER" id="PTHR46825:SF15">
    <property type="entry name" value="BETA-LACTAMASE-RELATED DOMAIN-CONTAINING PROTEIN"/>
    <property type="match status" value="1"/>
</dbReference>
<gene>
    <name evidence="3" type="ORF">IAB67_03245</name>
</gene>
<dbReference type="PANTHER" id="PTHR46825">
    <property type="entry name" value="D-ALANYL-D-ALANINE-CARBOXYPEPTIDASE/ENDOPEPTIDASE AMPH"/>
    <property type="match status" value="1"/>
</dbReference>
<protein>
    <submittedName>
        <fullName evidence="3">Serine hydrolase</fullName>
    </submittedName>
</protein>
<evidence type="ECO:0000313" key="3">
    <source>
        <dbReference type="EMBL" id="HIU43295.1"/>
    </source>
</evidence>
<dbReference type="EMBL" id="DVMR01000033">
    <property type="protein sequence ID" value="HIU43295.1"/>
    <property type="molecule type" value="Genomic_DNA"/>
</dbReference>
<dbReference type="Pfam" id="PF00144">
    <property type="entry name" value="Beta-lactamase"/>
    <property type="match status" value="1"/>
</dbReference>
<evidence type="ECO:0000259" key="1">
    <source>
        <dbReference type="Pfam" id="PF00144"/>
    </source>
</evidence>
<dbReference type="InterPro" id="IPR012338">
    <property type="entry name" value="Beta-lactam/transpept-like"/>
</dbReference>
<reference evidence="3" key="1">
    <citation type="submission" date="2020-10" db="EMBL/GenBank/DDBJ databases">
        <authorList>
            <person name="Gilroy R."/>
        </authorList>
    </citation>
    <scope>NUCLEOTIDE SEQUENCE</scope>
    <source>
        <strain evidence="3">CHK191-8634</strain>
    </source>
</reference>
<dbReference type="Pfam" id="PF11954">
    <property type="entry name" value="DUF3471"/>
    <property type="match status" value="1"/>
</dbReference>
<keyword evidence="3" id="KW-0378">Hydrolase</keyword>
<sequence length="484" mass="54698">MLDVKRAQAALEEILKKSHAPSASVTVYDNGKVVSLNAGLRDIEENIPTDEDTMYAIGSSTKAFVAAALCILCDDGKLTLDDPVKKHIPEFEMYDSYVTENLTVRDILCHRCGLPRHEFSWYPRMESITPDEIVHRLRYLKPSAPFRYTMQYQNHMFLLAGYLVQRISGQKWEDFVRERIFKPLGMDPVNFNAARDMAAYPRAARGYSYDRETGETKRMAYKDVEVMGAAGSINSTTRQMVKWVALHLNEGKVGDTQIISQKMIRECHRHQMVIDDFGTGKVFEGYTTLPAYGLGWFIESYRGRKLVHHGGNIDGFSAMQCFLPGTGFGMSILTNQNASTANNAIMYTLIDLFFGDEPVSWVDKLEEFYADMHKTDKEQQEKMRSSAPKNAPPTFELEEAAGTYENPGYGELILTVRDGKLQVEWGSTEVVCEHVSYNHFELTAPVFGAAFPASFETDAANHVVALHADLEPNIKERIVFKKIK</sequence>
<organism evidence="3 4">
    <name type="scientific">Candidatus Ventrousia excrementavium</name>
    <dbReference type="NCBI Taxonomy" id="2840961"/>
    <lineage>
        <taxon>Bacteria</taxon>
        <taxon>Bacillati</taxon>
        <taxon>Bacillota</taxon>
        <taxon>Clostridia</taxon>
        <taxon>Eubacteriales</taxon>
        <taxon>Clostridiaceae</taxon>
        <taxon>Clostridiaceae incertae sedis</taxon>
        <taxon>Candidatus Ventrousia</taxon>
    </lineage>
</organism>
<dbReference type="InterPro" id="IPR050491">
    <property type="entry name" value="AmpC-like"/>
</dbReference>
<dbReference type="Proteomes" id="UP000824073">
    <property type="component" value="Unassembled WGS sequence"/>
</dbReference>
<name>A0A9D1ISY2_9CLOT</name>
<dbReference type="GO" id="GO:0016787">
    <property type="term" value="F:hydrolase activity"/>
    <property type="evidence" value="ECO:0007669"/>
    <property type="project" value="UniProtKB-KW"/>
</dbReference>
<dbReference type="InterPro" id="IPR001466">
    <property type="entry name" value="Beta-lactam-related"/>
</dbReference>
<dbReference type="InterPro" id="IPR021860">
    <property type="entry name" value="Peptidase_S12_Pab87-rel_C"/>
</dbReference>
<proteinExistence type="predicted"/>
<evidence type="ECO:0000259" key="2">
    <source>
        <dbReference type="Pfam" id="PF11954"/>
    </source>
</evidence>
<dbReference type="SUPFAM" id="SSF56601">
    <property type="entry name" value="beta-lactamase/transpeptidase-like"/>
    <property type="match status" value="1"/>
</dbReference>
<dbReference type="Gene3D" id="2.40.128.600">
    <property type="match status" value="1"/>
</dbReference>
<comment type="caution">
    <text evidence="3">The sequence shown here is derived from an EMBL/GenBank/DDBJ whole genome shotgun (WGS) entry which is preliminary data.</text>
</comment>
<dbReference type="AlphaFoldDB" id="A0A9D1ISY2"/>
<reference evidence="3" key="2">
    <citation type="journal article" date="2021" name="PeerJ">
        <title>Extensive microbial diversity within the chicken gut microbiome revealed by metagenomics and culture.</title>
        <authorList>
            <person name="Gilroy R."/>
            <person name="Ravi A."/>
            <person name="Getino M."/>
            <person name="Pursley I."/>
            <person name="Horton D.L."/>
            <person name="Alikhan N.F."/>
            <person name="Baker D."/>
            <person name="Gharbi K."/>
            <person name="Hall N."/>
            <person name="Watson M."/>
            <person name="Adriaenssens E.M."/>
            <person name="Foster-Nyarko E."/>
            <person name="Jarju S."/>
            <person name="Secka A."/>
            <person name="Antonio M."/>
            <person name="Oren A."/>
            <person name="Chaudhuri R.R."/>
            <person name="La Ragione R."/>
            <person name="Hildebrand F."/>
            <person name="Pallen M.J."/>
        </authorList>
    </citation>
    <scope>NUCLEOTIDE SEQUENCE</scope>
    <source>
        <strain evidence="3">CHK191-8634</strain>
    </source>
</reference>
<evidence type="ECO:0000313" key="4">
    <source>
        <dbReference type="Proteomes" id="UP000824073"/>
    </source>
</evidence>